<evidence type="ECO:0008006" key="3">
    <source>
        <dbReference type="Google" id="ProtNLM"/>
    </source>
</evidence>
<dbReference type="EMBL" id="JAUJSQ010000011">
    <property type="protein sequence ID" value="MDN7934499.1"/>
    <property type="molecule type" value="Genomic_DNA"/>
</dbReference>
<keyword evidence="2" id="KW-1185">Reference proteome</keyword>
<dbReference type="RefSeq" id="WP_301756635.1">
    <property type="nucleotide sequence ID" value="NZ_JAUJSQ010000011.1"/>
</dbReference>
<comment type="caution">
    <text evidence="1">The sequence shown here is derived from an EMBL/GenBank/DDBJ whole genome shotgun (WGS) entry which is preliminary data.</text>
</comment>
<name>A0ABT8PH97_9BURK</name>
<proteinExistence type="predicted"/>
<accession>A0ABT8PH97</accession>
<gene>
    <name evidence="1" type="ORF">QZM52_24735</name>
</gene>
<evidence type="ECO:0000313" key="1">
    <source>
        <dbReference type="EMBL" id="MDN7934499.1"/>
    </source>
</evidence>
<protein>
    <recommendedName>
        <fullName evidence="3">Fis family transcriptional regulator</fullName>
    </recommendedName>
</protein>
<sequence>MRKHSTLRRRPLTKAQLLPLPAEQVRRLSLKHHLALAALCEGRGDVDAIVTLSNVLALAVCLSADGDVEPHRRADIALAQCIARAGRGEPWTLTDPERTVLEALALLHDEQLSAVPGHRYLDALEQVQRTDVRGVGLAIQPHARPTIS</sequence>
<dbReference type="Proteomes" id="UP001171606">
    <property type="component" value="Unassembled WGS sequence"/>
</dbReference>
<reference evidence="1" key="1">
    <citation type="submission" date="2023-07" db="EMBL/GenBank/DDBJ databases">
        <title>A collection of bacterial strains from the Burkholderia cepacia Research Laboratory and Repository.</title>
        <authorList>
            <person name="Lipuma J."/>
            <person name="Spilker T."/>
            <person name="Caverly L."/>
        </authorList>
    </citation>
    <scope>NUCLEOTIDE SEQUENCE</scope>
    <source>
        <strain evidence="1">AU42020</strain>
    </source>
</reference>
<organism evidence="1 2">
    <name type="scientific">Burkholderia metallica</name>
    <dbReference type="NCBI Taxonomy" id="488729"/>
    <lineage>
        <taxon>Bacteria</taxon>
        <taxon>Pseudomonadati</taxon>
        <taxon>Pseudomonadota</taxon>
        <taxon>Betaproteobacteria</taxon>
        <taxon>Burkholderiales</taxon>
        <taxon>Burkholderiaceae</taxon>
        <taxon>Burkholderia</taxon>
        <taxon>Burkholderia cepacia complex</taxon>
    </lineage>
</organism>
<evidence type="ECO:0000313" key="2">
    <source>
        <dbReference type="Proteomes" id="UP001171606"/>
    </source>
</evidence>